<evidence type="ECO:0008006" key="5">
    <source>
        <dbReference type="Google" id="ProtNLM"/>
    </source>
</evidence>
<organism evidence="2">
    <name type="scientific">Eremomyces bilateralis CBS 781.70</name>
    <dbReference type="NCBI Taxonomy" id="1392243"/>
    <lineage>
        <taxon>Eukaryota</taxon>
        <taxon>Fungi</taxon>
        <taxon>Dikarya</taxon>
        <taxon>Ascomycota</taxon>
        <taxon>Pezizomycotina</taxon>
        <taxon>Dothideomycetes</taxon>
        <taxon>Dothideomycetes incertae sedis</taxon>
        <taxon>Eremomycetales</taxon>
        <taxon>Eremomycetaceae</taxon>
        <taxon>Eremomyces</taxon>
    </lineage>
</organism>
<dbReference type="Pfam" id="PF10310">
    <property type="entry name" value="DUF5427"/>
    <property type="match status" value="1"/>
</dbReference>
<dbReference type="PANTHER" id="PTHR28265">
    <property type="entry name" value="MAINTENANCE OF TELOMERE CAPPING PROTEIN 1"/>
    <property type="match status" value="1"/>
</dbReference>
<feature type="region of interest" description="Disordered" evidence="1">
    <location>
        <begin position="1"/>
        <end position="138"/>
    </location>
</feature>
<evidence type="ECO:0000313" key="3">
    <source>
        <dbReference type="Proteomes" id="UP000504638"/>
    </source>
</evidence>
<protein>
    <recommendedName>
        <fullName evidence="5">Maintenance of telomere capping protein 1</fullName>
    </recommendedName>
</protein>
<proteinExistence type="predicted"/>
<feature type="compositionally biased region" description="Basic and acidic residues" evidence="1">
    <location>
        <begin position="1"/>
        <end position="11"/>
    </location>
</feature>
<feature type="compositionally biased region" description="Low complexity" evidence="1">
    <location>
        <begin position="84"/>
        <end position="94"/>
    </location>
</feature>
<sequence length="496" mass="52969">MSEKGPSKEDLLAQLDLIESEEYKPPPKSSLKSTRPAHPRSSTDKPASNPPTEADDFPDFPDLAKPLRPITPQLARTRSPKVATPPSTAAPSARTSEERGAVGRKSAESGRSLRAVGTPGSEGEPGTEGEKVVTEGEQGGGWWGGLFATATAAVKTAEAAVREVQRSEDAQRWVGQVRGNVGVLRGLGGELTSRALPTFTNILHTLAPPISQHERLQIHITHDLVGYPALDPMIYQVFSRVMSQVEGGDLLVIQRGSESAHRRSSSAGVPASGPSGWNDGPWWRQADVKRDIGAVKGLVEGTKLVVAGAEAFAHEFFAQRGGVEEAAKQATEVLSASNPVRSSDIFLAIQAVSYAQPGDLFTRSASEEGQETGGVEEPKESEELVVFAIYLHDPIHSISFRSLSQAVPLKWIEWLDAAAPEDGTPPEEIWEIMESGGLDPREWVAEWVEEVISLAVGVVAQRYVARRMGVGEGGLGRGKARQAAVESGAGELARAL</sequence>
<dbReference type="RefSeq" id="XP_033537646.1">
    <property type="nucleotide sequence ID" value="XM_033682396.1"/>
</dbReference>
<reference evidence="4" key="3">
    <citation type="submission" date="2025-04" db="UniProtKB">
        <authorList>
            <consortium name="RefSeq"/>
        </authorList>
    </citation>
    <scope>IDENTIFICATION</scope>
    <source>
        <strain evidence="4">CBS 781.70</strain>
    </source>
</reference>
<dbReference type="OrthoDB" id="5594977at2759"/>
<evidence type="ECO:0000313" key="2">
    <source>
        <dbReference type="EMBL" id="KAF1816015.1"/>
    </source>
</evidence>
<name>A0A6G1GD37_9PEZI</name>
<feature type="compositionally biased region" description="Basic and acidic residues" evidence="1">
    <location>
        <begin position="95"/>
        <end position="108"/>
    </location>
</feature>
<gene>
    <name evidence="2 4" type="ORF">P152DRAFT_504830</name>
</gene>
<evidence type="ECO:0000313" key="4">
    <source>
        <dbReference type="RefSeq" id="XP_033537646.1"/>
    </source>
</evidence>
<dbReference type="EMBL" id="ML975150">
    <property type="protein sequence ID" value="KAF1816015.1"/>
    <property type="molecule type" value="Genomic_DNA"/>
</dbReference>
<dbReference type="Proteomes" id="UP000504638">
    <property type="component" value="Unplaced"/>
</dbReference>
<evidence type="ECO:0000256" key="1">
    <source>
        <dbReference type="SAM" id="MobiDB-lite"/>
    </source>
</evidence>
<dbReference type="PANTHER" id="PTHR28265:SF1">
    <property type="entry name" value="MAINTENANCE OF TELOMERE CAPPING PROTEIN 1"/>
    <property type="match status" value="1"/>
</dbReference>
<dbReference type="GeneID" id="54422966"/>
<dbReference type="InterPro" id="IPR018814">
    <property type="entry name" value="DUF5427"/>
</dbReference>
<keyword evidence="3" id="KW-1185">Reference proteome</keyword>
<reference evidence="2 4" key="1">
    <citation type="submission" date="2020-01" db="EMBL/GenBank/DDBJ databases">
        <authorList>
            <consortium name="DOE Joint Genome Institute"/>
            <person name="Haridas S."/>
            <person name="Albert R."/>
            <person name="Binder M."/>
            <person name="Bloem J."/>
            <person name="Labutti K."/>
            <person name="Salamov A."/>
            <person name="Andreopoulos B."/>
            <person name="Baker S.E."/>
            <person name="Barry K."/>
            <person name="Bills G."/>
            <person name="Bluhm B.H."/>
            <person name="Cannon C."/>
            <person name="Castanera R."/>
            <person name="Culley D.E."/>
            <person name="Daum C."/>
            <person name="Ezra D."/>
            <person name="Gonzalez J.B."/>
            <person name="Henrissat B."/>
            <person name="Kuo A."/>
            <person name="Liang C."/>
            <person name="Lipzen A."/>
            <person name="Lutzoni F."/>
            <person name="Magnuson J."/>
            <person name="Mondo S."/>
            <person name="Nolan M."/>
            <person name="Ohm R."/>
            <person name="Pangilinan J."/>
            <person name="Park H.-J."/>
            <person name="Ramirez L."/>
            <person name="Alfaro M."/>
            <person name="Sun H."/>
            <person name="Tritt A."/>
            <person name="Yoshinaga Y."/>
            <person name="Zwiers L.-H."/>
            <person name="Turgeon B.G."/>
            <person name="Goodwin S.B."/>
            <person name="Spatafora J.W."/>
            <person name="Crous P.W."/>
            <person name="Grigoriev I.V."/>
        </authorList>
    </citation>
    <scope>NUCLEOTIDE SEQUENCE</scope>
    <source>
        <strain evidence="2 4">CBS 781.70</strain>
    </source>
</reference>
<accession>A0A6G1GD37</accession>
<reference evidence="4" key="2">
    <citation type="submission" date="2020-04" db="EMBL/GenBank/DDBJ databases">
        <authorList>
            <consortium name="NCBI Genome Project"/>
        </authorList>
    </citation>
    <scope>NUCLEOTIDE SEQUENCE</scope>
    <source>
        <strain evidence="4">CBS 781.70</strain>
    </source>
</reference>
<dbReference type="AlphaFoldDB" id="A0A6G1GD37"/>